<dbReference type="Pfam" id="PF08020">
    <property type="entry name" value="DUF1706"/>
    <property type="match status" value="1"/>
</dbReference>
<evidence type="ECO:0008006" key="2">
    <source>
        <dbReference type="Google" id="ProtNLM"/>
    </source>
</evidence>
<proteinExistence type="predicted"/>
<dbReference type="PANTHER" id="PTHR40658:SF4">
    <property type="entry name" value="HYPOTHETICAL CYTOSOLIC PROTEIN"/>
    <property type="match status" value="1"/>
</dbReference>
<dbReference type="Gene3D" id="1.20.120.450">
    <property type="entry name" value="dinb family like domain"/>
    <property type="match status" value="1"/>
</dbReference>
<dbReference type="PANTHER" id="PTHR40658">
    <property type="match status" value="1"/>
</dbReference>
<evidence type="ECO:0000313" key="1">
    <source>
        <dbReference type="EMBL" id="VAW14192.1"/>
    </source>
</evidence>
<sequence>MPRPKTKDELLRLSQKNYSKLIDFADSFSEKEQLTEFPEGYLNRNIRDVLAHLHHWHLMFVDWHKTGMKGDKPDMPAKGYTWKTLPDLNLKIQEKYTDKIPEEVRKMLDESFNSIQKIINEHTEEELFEKKKYRWTGTTSLGAYLISTTSSHYDWAYKLIKKCKKFKRVQ</sequence>
<accession>A0A3B0TI80</accession>
<dbReference type="InterPro" id="IPR034660">
    <property type="entry name" value="DinB/YfiT-like"/>
</dbReference>
<dbReference type="EMBL" id="UOEL01000115">
    <property type="protein sequence ID" value="VAW14192.1"/>
    <property type="molecule type" value="Genomic_DNA"/>
</dbReference>
<organism evidence="1">
    <name type="scientific">hydrothermal vent metagenome</name>
    <dbReference type="NCBI Taxonomy" id="652676"/>
    <lineage>
        <taxon>unclassified sequences</taxon>
        <taxon>metagenomes</taxon>
        <taxon>ecological metagenomes</taxon>
    </lineage>
</organism>
<name>A0A3B0TI80_9ZZZZ</name>
<protein>
    <recommendedName>
        <fullName evidence="2">ClbS/DfsB family four-helix bundle protein</fullName>
    </recommendedName>
</protein>
<reference evidence="1" key="1">
    <citation type="submission" date="2018-06" db="EMBL/GenBank/DDBJ databases">
        <authorList>
            <person name="Zhirakovskaya E."/>
        </authorList>
    </citation>
    <scope>NUCLEOTIDE SEQUENCE</scope>
</reference>
<dbReference type="InterPro" id="IPR012550">
    <property type="entry name" value="DUF1706"/>
</dbReference>
<gene>
    <name evidence="1" type="ORF">MNBD_BACTEROID03-749</name>
</gene>
<dbReference type="PIRSF" id="PIRSF031551">
    <property type="entry name" value="DUF1706"/>
    <property type="match status" value="1"/>
</dbReference>
<dbReference type="AlphaFoldDB" id="A0A3B0TI80"/>
<dbReference type="SUPFAM" id="SSF109854">
    <property type="entry name" value="DinB/YfiT-like putative metalloenzymes"/>
    <property type="match status" value="1"/>
</dbReference>